<dbReference type="RefSeq" id="WP_307407539.1">
    <property type="nucleotide sequence ID" value="NZ_JAUSUR010000003.1"/>
</dbReference>
<dbReference type="Gene3D" id="3.40.1620.10">
    <property type="entry name" value="YefM-like domain"/>
    <property type="match status" value="1"/>
</dbReference>
<comment type="similarity">
    <text evidence="1">Belongs to the phD/YefM antitoxin family.</text>
</comment>
<sequence length="69" mass="8151">MKILEEPLLLNNLSDMLDFTQQNENDVTLVKRSQKEAIVAMSLKQYNDLQAKIYRLQQEVKKQNENKDI</sequence>
<dbReference type="InterPro" id="IPR036165">
    <property type="entry name" value="YefM-like_sf"/>
</dbReference>
<evidence type="ECO:0000313" key="2">
    <source>
        <dbReference type="EMBL" id="MDQ0361097.1"/>
    </source>
</evidence>
<accession>A0ABU0E2G6</accession>
<comment type="caution">
    <text evidence="2">The sequence shown here is derived from an EMBL/GenBank/DDBJ whole genome shotgun (WGS) entry which is preliminary data.</text>
</comment>
<keyword evidence="3" id="KW-1185">Reference proteome</keyword>
<dbReference type="EMBL" id="JAUSUR010000003">
    <property type="protein sequence ID" value="MDQ0361097.1"/>
    <property type="molecule type" value="Genomic_DNA"/>
</dbReference>
<proteinExistence type="inferred from homology"/>
<dbReference type="Proteomes" id="UP001230220">
    <property type="component" value="Unassembled WGS sequence"/>
</dbReference>
<dbReference type="SUPFAM" id="SSF143120">
    <property type="entry name" value="YefM-like"/>
    <property type="match status" value="1"/>
</dbReference>
<name>A0ABU0E2G6_9FIRM</name>
<organism evidence="2 3">
    <name type="scientific">Breznakia pachnodae</name>
    <dbReference type="NCBI Taxonomy" id="265178"/>
    <lineage>
        <taxon>Bacteria</taxon>
        <taxon>Bacillati</taxon>
        <taxon>Bacillota</taxon>
        <taxon>Erysipelotrichia</taxon>
        <taxon>Erysipelotrichales</taxon>
        <taxon>Erysipelotrichaceae</taxon>
        <taxon>Breznakia</taxon>
    </lineage>
</organism>
<protein>
    <submittedName>
        <fullName evidence="2">PHD/YefM family antitoxin component YafN of YafNO toxin-antitoxin module</fullName>
    </submittedName>
</protein>
<reference evidence="2 3" key="1">
    <citation type="submission" date="2023-07" db="EMBL/GenBank/DDBJ databases">
        <title>Genomic Encyclopedia of Type Strains, Phase IV (KMG-IV): sequencing the most valuable type-strain genomes for metagenomic binning, comparative biology and taxonomic classification.</title>
        <authorList>
            <person name="Goeker M."/>
        </authorList>
    </citation>
    <scope>NUCLEOTIDE SEQUENCE [LARGE SCALE GENOMIC DNA]</scope>
    <source>
        <strain evidence="2 3">DSM 16784</strain>
    </source>
</reference>
<evidence type="ECO:0000256" key="1">
    <source>
        <dbReference type="ARBA" id="ARBA00009981"/>
    </source>
</evidence>
<evidence type="ECO:0000313" key="3">
    <source>
        <dbReference type="Proteomes" id="UP001230220"/>
    </source>
</evidence>
<gene>
    <name evidence="2" type="ORF">J2S15_001844</name>
</gene>